<dbReference type="OrthoDB" id="4174342at2759"/>
<evidence type="ECO:0000313" key="3">
    <source>
        <dbReference type="Proteomes" id="UP000557566"/>
    </source>
</evidence>
<dbReference type="EMBL" id="JAAVMX010000003">
    <property type="protein sequence ID" value="KAF4510070.1"/>
    <property type="molecule type" value="Genomic_DNA"/>
</dbReference>
<dbReference type="Proteomes" id="UP000557566">
    <property type="component" value="Unassembled WGS sequence"/>
</dbReference>
<reference evidence="2 3" key="1">
    <citation type="journal article" date="2020" name="Genome Biol. Evol.">
        <title>A new high-quality draft genome assembly of the Chinese cordyceps Ophiocordyceps sinensis.</title>
        <authorList>
            <person name="Shu R."/>
            <person name="Zhang J."/>
            <person name="Meng Q."/>
            <person name="Zhang H."/>
            <person name="Zhou G."/>
            <person name="Li M."/>
            <person name="Wu P."/>
            <person name="Zhao Y."/>
            <person name="Chen C."/>
            <person name="Qin Q."/>
        </authorList>
    </citation>
    <scope>NUCLEOTIDE SEQUENCE [LARGE SCALE GENOMIC DNA]</scope>
    <source>
        <strain evidence="2 3">IOZ07</strain>
    </source>
</reference>
<name>A0A8H4PT88_9HYPO</name>
<gene>
    <name evidence="2" type="ORF">G6O67_001992</name>
</gene>
<feature type="region of interest" description="Disordered" evidence="1">
    <location>
        <begin position="262"/>
        <end position="311"/>
    </location>
</feature>
<sequence length="669" mass="72871">MLSSAIKSVPPKSTTDRCHRLRHRISSRSWLLQHPSSSLAIVFQFLFEATRRPPVALDRGIPRLCPTDSQEKATVGARRKRALLAPPPALDVDRLLRTRICKHLFNRNRTSARTNTTRSLAARAIRGLRPSCSIEFAPCMYDDRWNSYIMSPDTVSSLFPDRPIRPLPKRRLRERLSPEVAQSIKYPPSTHDTIPLFYYPPYTLKEERSGSIATESAAPLQHIRRPNLGASFGSLRNGVGPGVLEEEQALVRSTLVARSPPEIFSRAARNPSRLDQPRPAEPQPPPSSTSSVDGYDSFENTNNKKKRKIPSAGDSAINAAHSLNSEISSIAISTGGHSPTSDVHGASGYVAPGAYVPNSQGFSGPGRGRLGRSRNGRSPLRALPDGNNVWPARSSKAGVSPWTSPQEGGGIISSAIANAEKLPSRGQENVSLLQQHSAIAKTTPASAQFTFTCDPQVPGTVQWPGHPNKHTAAPQMASNAPNGVNHEVSSKAAGAEASQSPRKPRGGLEQKLNNAARRRERIAAEAMKRQPPKAEDVWICQFCEYNNIFRKPPSALIRDYEIKDRRRRKEEADRKRLLEKAKAKNRKGKKNGQVTTKASSGAQHMSDQGPAGAAGDQDAPPMHQGPSRPTQSGEHEDDCEGEQARPPSEHAPTMGDDGGGAIPTHIIEM</sequence>
<evidence type="ECO:0000313" key="2">
    <source>
        <dbReference type="EMBL" id="KAF4510070.1"/>
    </source>
</evidence>
<evidence type="ECO:0000256" key="1">
    <source>
        <dbReference type="SAM" id="MobiDB-lite"/>
    </source>
</evidence>
<feature type="compositionally biased region" description="Low complexity" evidence="1">
    <location>
        <begin position="607"/>
        <end position="621"/>
    </location>
</feature>
<accession>A0A8H4PT88</accession>
<feature type="region of interest" description="Disordered" evidence="1">
    <location>
        <begin position="359"/>
        <end position="405"/>
    </location>
</feature>
<feature type="region of interest" description="Disordered" evidence="1">
    <location>
        <begin position="460"/>
        <end position="514"/>
    </location>
</feature>
<comment type="caution">
    <text evidence="2">The sequence shown here is derived from an EMBL/GenBank/DDBJ whole genome shotgun (WGS) entry which is preliminary data.</text>
</comment>
<keyword evidence="3" id="KW-1185">Reference proteome</keyword>
<protein>
    <submittedName>
        <fullName evidence="2">Uncharacterized protein</fullName>
    </submittedName>
</protein>
<feature type="compositionally biased region" description="Basic and acidic residues" evidence="1">
    <location>
        <begin position="565"/>
        <end position="582"/>
    </location>
</feature>
<proteinExistence type="predicted"/>
<dbReference type="AlphaFoldDB" id="A0A8H4PT88"/>
<feature type="region of interest" description="Disordered" evidence="1">
    <location>
        <begin position="565"/>
        <end position="669"/>
    </location>
</feature>
<feature type="compositionally biased region" description="Polar residues" evidence="1">
    <location>
        <begin position="593"/>
        <end position="606"/>
    </location>
</feature>
<organism evidence="2 3">
    <name type="scientific">Ophiocordyceps sinensis</name>
    <dbReference type="NCBI Taxonomy" id="72228"/>
    <lineage>
        <taxon>Eukaryota</taxon>
        <taxon>Fungi</taxon>
        <taxon>Dikarya</taxon>
        <taxon>Ascomycota</taxon>
        <taxon>Pezizomycotina</taxon>
        <taxon>Sordariomycetes</taxon>
        <taxon>Hypocreomycetidae</taxon>
        <taxon>Hypocreales</taxon>
        <taxon>Ophiocordycipitaceae</taxon>
        <taxon>Ophiocordyceps</taxon>
    </lineage>
</organism>